<sequence>MRLEEDIQVPTDVIHDVVEVLSFLPERGQHIPGPVINHLVCAETLAQRDVSRGASDRDLAAHDLRDLDPEDAGPAGAPEDQESGAGLDVRDDGLVGREARDADGGSVLQTHAVGEGDGAVVFRDGDFAECAAGEGARARGAEDSLAGFEWGACGRAEQDAAVVDAWGGGLGVRGEAAVEGHFGDFVVLGSLLGGCALGVFGGVGWMYDWVYCSVADLDEVLVRSWVWRGDGVEVEAMLERSGVGCVLPCLDGVWDGRVCHAGRWENLGR</sequence>
<evidence type="ECO:0000256" key="1">
    <source>
        <dbReference type="SAM" id="MobiDB-lite"/>
    </source>
</evidence>
<reference evidence="2 3" key="1">
    <citation type="journal article" date="2018" name="IMA Fungus">
        <title>IMA Genome-F 10: Nine draft genome sequences of Claviceps purpurea s.lat., including C. arundinis, C. humidiphila, and C. cf. spartinae, pseudomolecules for the pitch canker pathogen Fusarium circinatum, draft genome of Davidsoniella eucalypti, Grosmannia galeiformis, Quambalaria eucalypti, and Teratosphaeria destructans.</title>
        <authorList>
            <person name="Wingfield B.D."/>
            <person name="Liu M."/>
            <person name="Nguyen H.D."/>
            <person name="Lane F.A."/>
            <person name="Morgan S.W."/>
            <person name="De Vos L."/>
            <person name="Wilken P.M."/>
            <person name="Duong T.A."/>
            <person name="Aylward J."/>
            <person name="Coetzee M.P."/>
            <person name="Dadej K."/>
            <person name="De Beer Z.W."/>
            <person name="Findlay W."/>
            <person name="Havenga M."/>
            <person name="Kolarik M."/>
            <person name="Menzies J.G."/>
            <person name="Naidoo K."/>
            <person name="Pochopski O."/>
            <person name="Shoukouhi P."/>
            <person name="Santana Q.C."/>
            <person name="Seifert K.A."/>
            <person name="Soal N."/>
            <person name="Steenkamp E.T."/>
            <person name="Tatham C.T."/>
            <person name="van der Nest M.A."/>
            <person name="Wingfield M.J."/>
        </authorList>
    </citation>
    <scope>NUCLEOTIDE SEQUENCE [LARGE SCALE GENOMIC DNA]</scope>
    <source>
        <strain evidence="2">CMW44962</strain>
    </source>
</reference>
<keyword evidence="3" id="KW-1185">Reference proteome</keyword>
<dbReference type="AlphaFoldDB" id="A0A9W7STA2"/>
<reference evidence="2 3" key="2">
    <citation type="journal article" date="2021" name="Curr. Genet.">
        <title>Genetic response to nitrogen starvation in the aggressive Eucalyptus foliar pathogen Teratosphaeria destructans.</title>
        <authorList>
            <person name="Havenga M."/>
            <person name="Wingfield B.D."/>
            <person name="Wingfield M.J."/>
            <person name="Dreyer L.L."/>
            <person name="Roets F."/>
            <person name="Aylward J."/>
        </authorList>
    </citation>
    <scope>NUCLEOTIDE SEQUENCE [LARGE SCALE GENOMIC DNA]</scope>
    <source>
        <strain evidence="2">CMW44962</strain>
    </source>
</reference>
<proteinExistence type="predicted"/>
<dbReference type="Proteomes" id="UP001138500">
    <property type="component" value="Unassembled WGS sequence"/>
</dbReference>
<comment type="caution">
    <text evidence="2">The sequence shown here is derived from an EMBL/GenBank/DDBJ whole genome shotgun (WGS) entry which is preliminary data.</text>
</comment>
<organism evidence="2 3">
    <name type="scientific">Teratosphaeria destructans</name>
    <dbReference type="NCBI Taxonomy" id="418781"/>
    <lineage>
        <taxon>Eukaryota</taxon>
        <taxon>Fungi</taxon>
        <taxon>Dikarya</taxon>
        <taxon>Ascomycota</taxon>
        <taxon>Pezizomycotina</taxon>
        <taxon>Dothideomycetes</taxon>
        <taxon>Dothideomycetidae</taxon>
        <taxon>Mycosphaerellales</taxon>
        <taxon>Teratosphaeriaceae</taxon>
        <taxon>Teratosphaeria</taxon>
    </lineage>
</organism>
<accession>A0A9W7STA2</accession>
<dbReference type="EMBL" id="RIBY02001778">
    <property type="protein sequence ID" value="KAH9828194.1"/>
    <property type="molecule type" value="Genomic_DNA"/>
</dbReference>
<name>A0A9W7STA2_9PEZI</name>
<feature type="region of interest" description="Disordered" evidence="1">
    <location>
        <begin position="66"/>
        <end position="89"/>
    </location>
</feature>
<evidence type="ECO:0000313" key="3">
    <source>
        <dbReference type="Proteomes" id="UP001138500"/>
    </source>
</evidence>
<evidence type="ECO:0000313" key="2">
    <source>
        <dbReference type="EMBL" id="KAH9828194.1"/>
    </source>
</evidence>
<gene>
    <name evidence="2" type="ORF">Tdes44962_MAKER02557</name>
</gene>
<protein>
    <submittedName>
        <fullName evidence="2">Uncharacterized protein</fullName>
    </submittedName>
</protein>